<accession>A0AAC9LGF9</accession>
<evidence type="ECO:0008006" key="3">
    <source>
        <dbReference type="Google" id="ProtNLM"/>
    </source>
</evidence>
<sequence length="1624" mass="174077">MSTSSTERDRTTALLTAGAVLPGRADLGADRDVLTARRYTHPALGDRAVVRLVPAVLGRAEDLTCEYLGFDEPERTSEVGTARRSALGFPAWALVNDPANGHHALNLVKQVERLARTAKSRAGAAKDGFTELGAMLGRSAPHFLPTFYEQAARIFLQHGNTAYAATMFGKAREAEEVHDLAVDPDRTREVFLEFAFAGALTAKALSAQAKALARRTDPDGAYELFRTLCVERTRGGLPPYTGMPEDLRRLARAAKRDLPTEDERLLLDVLGTSAISRASISFWKSYRVALTTLARRDAAVRGLLLSFVPGSTGALDVWLEILHDCGSTRLLVDPAETIPEGTRSAAAWLSAVLSVRFGGWRSVDRSEALLDLVEAMAARLRADGEPVAALRGSSQGEVDLVDLLVSHDVPIVVDGRLPEQFDVTDWMSDEAPGRRDLTALAESEQFGPALGQGFAQHLRRHTRGAVAEADVLLTGMSVPGLRDALRRWVTDRASAVTAIGLPGLTDSLKTLSVVRLPEAFTDVPESAEALADVDVAAALHGTLRAGLLDELGWPALDEAVTRLYSAGGAKDDDVVVCGEGWPALVLRRGETFVVVGPDGVLAEHVARIPADARPRWRLEPTASWFDGVLLIRWDGPDGGLAYWSDAPERIFAPGSSLRHYRHHPISPSIALSDGSRFEGVRALRPGDSDVPPPTSALGDGTTVWSRTYWRGATRWVEVDPATGEQGRVSLPRFLDDFAADGTSLALKNCDLRPAVLATSASPLGTADGLHGWRVRQEADGSWLGEGVDGRRVLLAQGGRRPTGVLRLPGGAELVLADGGYLLALLDENGADLGRLSTTARHPEYAAGTPMVAPTHWWHLLRPRDEAGSAALRGVTRQTVEDLLAAAAAEPAAAEKTRSERLIAVARGVRTGEQDGLVRAVLAALPGLSHPGLLAGVLSLVYRAADLLREFRGYAEIAASARTVDIDALTATGPVVSEGVLNLALDWFGGYRSRRAAAEGARQTRLPALVAALGVAAVEADPSGRALPESNCPDWFESLPSVAALAHRAASPLIPDDQRAALLLLLRSIAGAGLTDGGGHWRVVDLLVPDGTPHPRHRVLPVGDGFLALFEHYRNHRVGDQYEGLQFTRNPGRFAVPDGWRLRKSTEIRSSFGPERITRFLDTLAKEGPAPWFPDAVSELVQRTGLGTAEATVLLAGMPGVQNWGANYLGASERQLLGLSGAGAKAARERLRPLPAPFRRRLLAAALPADPAELWTRGADVAAVAEVWIAEHGQRTPVPDDVLLDASAQLPVRQASDVVTGVVTPGTSWLTTDADMRLNGTTLETRRSEGFDQTALVAVPQALLWLAHRLPAASPLRARLPEALSAVRNRASHPGFAVAIGGMMSADQLRALLGVEIPPKGTAVKHQGWLTLLSDHEGWARLIVRPGLVGPQDRDLLHAVLAEGHDRRLLPALALLAEDGLTSACAVRAPEDTDPAAWFQDPTVSVPALVAEVAERLGLDADAATLYLQLLALPDPTDANVTRWTGWKPARLRRARAALAETDLVLTAKRARAGRSLFLPGGWLTLKAPHLPLESWKAPMFGFSTTPDVVIAPREPVAELFARAWRRVLDGDAPAYEELKTGGRR</sequence>
<name>A0AAC9LGF9_9PSEU</name>
<proteinExistence type="predicted"/>
<dbReference type="Proteomes" id="UP000185511">
    <property type="component" value="Chromosome"/>
</dbReference>
<gene>
    <name evidence="1" type="ORF">UA74_19425</name>
</gene>
<evidence type="ECO:0000313" key="2">
    <source>
        <dbReference type="Proteomes" id="UP000185511"/>
    </source>
</evidence>
<dbReference type="EMBL" id="CP016076">
    <property type="protein sequence ID" value="APU15910.1"/>
    <property type="molecule type" value="Genomic_DNA"/>
</dbReference>
<organism evidence="1 2">
    <name type="scientific">Actinoalloteichus fjordicus</name>
    <dbReference type="NCBI Taxonomy" id="1612552"/>
    <lineage>
        <taxon>Bacteria</taxon>
        <taxon>Bacillati</taxon>
        <taxon>Actinomycetota</taxon>
        <taxon>Actinomycetes</taxon>
        <taxon>Pseudonocardiales</taxon>
        <taxon>Pseudonocardiaceae</taxon>
        <taxon>Actinoalloteichus</taxon>
    </lineage>
</organism>
<protein>
    <recommendedName>
        <fullName evidence="3">DNA-binding protein</fullName>
    </recommendedName>
</protein>
<dbReference type="KEGG" id="acad:UA74_19425"/>
<evidence type="ECO:0000313" key="1">
    <source>
        <dbReference type="EMBL" id="APU15910.1"/>
    </source>
</evidence>
<keyword evidence="2" id="KW-1185">Reference proteome</keyword>
<reference evidence="2" key="1">
    <citation type="submission" date="2016-06" db="EMBL/GenBank/DDBJ databases">
        <title>Complete genome sequence of Actinoalloteichus fjordicus DSM 46855 (=ADI127-17), type strain of the new species Actinoalloteichus fjordicus.</title>
        <authorList>
            <person name="Ruckert C."/>
            <person name="Nouioui I."/>
            <person name="Willmese J."/>
            <person name="van Wezel G."/>
            <person name="Klenk H.-P."/>
            <person name="Kalinowski J."/>
            <person name="Zotchev S.B."/>
        </authorList>
    </citation>
    <scope>NUCLEOTIDE SEQUENCE [LARGE SCALE GENOMIC DNA]</scope>
    <source>
        <strain evidence="2">ADI127-7</strain>
    </source>
</reference>
<dbReference type="RefSeq" id="WP_075765082.1">
    <property type="nucleotide sequence ID" value="NZ_CP016076.1"/>
</dbReference>